<evidence type="ECO:0000313" key="3">
    <source>
        <dbReference type="Proteomes" id="UP000267606"/>
    </source>
</evidence>
<accession>A0A183I4K4</accession>
<name>A0A183I4K4_9BILA</name>
<feature type="compositionally biased region" description="Polar residues" evidence="1">
    <location>
        <begin position="317"/>
        <end position="330"/>
    </location>
</feature>
<proteinExistence type="predicted"/>
<feature type="region of interest" description="Disordered" evidence="1">
    <location>
        <begin position="136"/>
        <end position="224"/>
    </location>
</feature>
<feature type="compositionally biased region" description="Polar residues" evidence="1">
    <location>
        <begin position="9"/>
        <end position="26"/>
    </location>
</feature>
<sequence>MNIGHDVSSIGSQMTEILIPQHSSQRAVDAKEDGISVGNKAAEKTNEGVKDGPQKNGKKDASKSKPVENVGEKLEKHKIGGKSNEWKKVAKKTAAESSLSVVVDSITKSSTNDDTPVSHLKALKVVLSRPTGQKVFTALSPSSGSDRAVKDLEKKYDPGNMQDNASTMPFTVDEPQIAEDISEKKKKHKKAKDRDKHHSKEHKRKDKRKYKEHKKSKTKDEEKKYIKLRPEKLCLKRSGEHILSDEVPAPKIPKLKIRFGSSSNGINASPSGIASATSPTILTSALSSVHPSEKDVPSLVNQNSQVMQRTVKIEDTAASSPYTSLSSDGNIKSRKRQPVTKAELKALPKLPLKARTCGTKE</sequence>
<dbReference type="STRING" id="387005.A0A183I4K4"/>
<feature type="region of interest" description="Disordered" evidence="1">
    <location>
        <begin position="313"/>
        <end position="361"/>
    </location>
</feature>
<dbReference type="AlphaFoldDB" id="A0A183I4K4"/>
<feature type="compositionally biased region" description="Basic and acidic residues" evidence="1">
    <location>
        <begin position="41"/>
        <end position="81"/>
    </location>
</feature>
<feature type="compositionally biased region" description="Basic residues" evidence="1">
    <location>
        <begin position="199"/>
        <end position="217"/>
    </location>
</feature>
<gene>
    <name evidence="2" type="ORF">OFLC_LOCUS14666</name>
</gene>
<evidence type="ECO:0000256" key="1">
    <source>
        <dbReference type="SAM" id="MobiDB-lite"/>
    </source>
</evidence>
<reference evidence="2 3" key="2">
    <citation type="submission" date="2018-11" db="EMBL/GenBank/DDBJ databases">
        <authorList>
            <consortium name="Pathogen Informatics"/>
        </authorList>
    </citation>
    <scope>NUCLEOTIDE SEQUENCE [LARGE SCALE GENOMIC DNA]</scope>
</reference>
<dbReference type="EMBL" id="UZAJ01041060">
    <property type="protein sequence ID" value="VDP18127.1"/>
    <property type="molecule type" value="Genomic_DNA"/>
</dbReference>
<protein>
    <submittedName>
        <fullName evidence="4">BLVR domain-containing protein</fullName>
    </submittedName>
</protein>
<feature type="compositionally biased region" description="Low complexity" evidence="1">
    <location>
        <begin position="345"/>
        <end position="354"/>
    </location>
</feature>
<feature type="compositionally biased region" description="Basic and acidic residues" evidence="1">
    <location>
        <begin position="147"/>
        <end position="157"/>
    </location>
</feature>
<dbReference type="Proteomes" id="UP000267606">
    <property type="component" value="Unassembled WGS sequence"/>
</dbReference>
<organism evidence="4">
    <name type="scientific">Onchocerca flexuosa</name>
    <dbReference type="NCBI Taxonomy" id="387005"/>
    <lineage>
        <taxon>Eukaryota</taxon>
        <taxon>Metazoa</taxon>
        <taxon>Ecdysozoa</taxon>
        <taxon>Nematoda</taxon>
        <taxon>Chromadorea</taxon>
        <taxon>Rhabditida</taxon>
        <taxon>Spirurina</taxon>
        <taxon>Spiruromorpha</taxon>
        <taxon>Filarioidea</taxon>
        <taxon>Onchocercidae</taxon>
        <taxon>Onchocerca</taxon>
    </lineage>
</organism>
<feature type="region of interest" description="Disordered" evidence="1">
    <location>
        <begin position="1"/>
        <end position="81"/>
    </location>
</feature>
<reference evidence="4" key="1">
    <citation type="submission" date="2016-06" db="UniProtKB">
        <authorList>
            <consortium name="WormBaseParasite"/>
        </authorList>
    </citation>
    <scope>IDENTIFICATION</scope>
</reference>
<evidence type="ECO:0000313" key="2">
    <source>
        <dbReference type="EMBL" id="VDP18127.1"/>
    </source>
</evidence>
<keyword evidence="3" id="KW-1185">Reference proteome</keyword>
<evidence type="ECO:0000313" key="4">
    <source>
        <dbReference type="WBParaSite" id="OFLC_0001467701-mRNA-1"/>
    </source>
</evidence>
<dbReference type="WBParaSite" id="OFLC_0001467701-mRNA-1">
    <property type="protein sequence ID" value="OFLC_0001467701-mRNA-1"/>
    <property type="gene ID" value="OFLC_0001467701"/>
</dbReference>